<reference evidence="2 3" key="1">
    <citation type="submission" date="2017-09" db="EMBL/GenBank/DDBJ databases">
        <title>Large-scale bioinformatics analysis of Bacillus genomes uncovers conserved roles of natural products in bacterial physiology.</title>
        <authorList>
            <consortium name="Agbiome Team Llc"/>
            <person name="Bleich R.M."/>
            <person name="Kirk G.J."/>
            <person name="Santa Maria K.C."/>
            <person name="Allen S.E."/>
            <person name="Farag S."/>
            <person name="Shank E.A."/>
            <person name="Bowers A."/>
        </authorList>
    </citation>
    <scope>NUCLEOTIDE SEQUENCE [LARGE SCALE GENOMIC DNA]</scope>
    <source>
        <strain evidence="2 3">AFS006334</strain>
    </source>
</reference>
<keyword evidence="1" id="KW-1133">Transmembrane helix</keyword>
<evidence type="ECO:0000313" key="2">
    <source>
        <dbReference type="EMBL" id="PEQ88595.1"/>
    </source>
</evidence>
<evidence type="ECO:0000313" key="3">
    <source>
        <dbReference type="Proteomes" id="UP000219869"/>
    </source>
</evidence>
<proteinExistence type="predicted"/>
<name>A0A9X6UPP1_BACCE</name>
<gene>
    <name evidence="2" type="ORF">CN475_10385</name>
</gene>
<evidence type="ECO:0008006" key="4">
    <source>
        <dbReference type="Google" id="ProtNLM"/>
    </source>
</evidence>
<keyword evidence="1" id="KW-0812">Transmembrane</keyword>
<evidence type="ECO:0000256" key="1">
    <source>
        <dbReference type="SAM" id="Phobius"/>
    </source>
</evidence>
<dbReference type="Proteomes" id="UP000219869">
    <property type="component" value="Unassembled WGS sequence"/>
</dbReference>
<keyword evidence="1" id="KW-0472">Membrane</keyword>
<dbReference type="AlphaFoldDB" id="A0A9X6UPP1"/>
<feature type="transmembrane region" description="Helical" evidence="1">
    <location>
        <begin position="7"/>
        <end position="25"/>
    </location>
</feature>
<accession>A0A9X6UPP1</accession>
<feature type="transmembrane region" description="Helical" evidence="1">
    <location>
        <begin position="31"/>
        <end position="48"/>
    </location>
</feature>
<organism evidence="2 3">
    <name type="scientific">Bacillus cereus</name>
    <dbReference type="NCBI Taxonomy" id="1396"/>
    <lineage>
        <taxon>Bacteria</taxon>
        <taxon>Bacillati</taxon>
        <taxon>Bacillota</taxon>
        <taxon>Bacilli</taxon>
        <taxon>Bacillales</taxon>
        <taxon>Bacillaceae</taxon>
        <taxon>Bacillus</taxon>
        <taxon>Bacillus cereus group</taxon>
    </lineage>
</organism>
<dbReference type="EMBL" id="NTXW01000017">
    <property type="protein sequence ID" value="PEQ88595.1"/>
    <property type="molecule type" value="Genomic_DNA"/>
</dbReference>
<protein>
    <recommendedName>
        <fullName evidence="4">RpiR family transcriptional regulator</fullName>
    </recommendedName>
</protein>
<comment type="caution">
    <text evidence="2">The sequence shown here is derived from an EMBL/GenBank/DDBJ whole genome shotgun (WGS) entry which is preliminary data.</text>
</comment>
<sequence length="54" mass="6259">MQKWKLIYQVIIFLLLVGIGMVKYSTPIGNWAWFTACIGIFIILQSLTKKNNKI</sequence>
<dbReference type="RefSeq" id="WP_086406527.1">
    <property type="nucleotide sequence ID" value="NZ_NTXW01000017.1"/>
</dbReference>